<dbReference type="Proteomes" id="UP000193560">
    <property type="component" value="Unassembled WGS sequence"/>
</dbReference>
<dbReference type="PANTHER" id="PTHR13318">
    <property type="entry name" value="PARTNER OF PAIRED, ISOFORM B-RELATED"/>
    <property type="match status" value="1"/>
</dbReference>
<dbReference type="SUPFAM" id="SSF52047">
    <property type="entry name" value="RNI-like"/>
    <property type="match status" value="1"/>
</dbReference>
<dbReference type="STRING" id="90262.A0A1X2I1J9"/>
<dbReference type="InterPro" id="IPR032675">
    <property type="entry name" value="LRR_dom_sf"/>
</dbReference>
<sequence>MYAKKIYILKQMLFSFISDFLFILEHNHYWEAMTITRNTQRHCPSDQQLGSSFSDPPNKERVNSSSGSCSPREVRTNDIQCDSDDDEHGHSHFTCDDSKQIQWHAEKILQNQNEGSTIQIKPDDTAIITPHPRHMPNEILECIFNHVAQKSKRLPCLYGSQERDQRKDLYTCTLVNKLFYAIVNPLLWHEPVLDADPTHVQRLLDCLAATERPLGHDVRKLYLRNTTCTDHQLLCLMTHVRHLETLSIDNDKPLYDDDDPIAAAPITNTSLQQLPRYCSQLTSLDLYNMDLSTVTLRAIGQHCLRLTEFTLFFNVKPWDGVLSALTHCPLEKLRITCDDAQWGTLTEHMVTDIAKFQGLTYLCLSVFQHSRLIMTLFTNKRMKKTNKDTTTVPWPRLKTLSLDLCYDMDETSFIDFIKTHPHLQSITLEGAALTDVSLKAMAMYLHHLSDLTLYGVNSITSGGVRQLVQACHRLVFFQFYLCDPIVPSDILPAYENGTANFILYKTDLVKIRNAQGTEDIHWLAKRISAATAMPVV</sequence>
<dbReference type="EMBL" id="MCGE01000035">
    <property type="protein sequence ID" value="ORZ07361.1"/>
    <property type="molecule type" value="Genomic_DNA"/>
</dbReference>
<keyword evidence="3" id="KW-1185">Reference proteome</keyword>
<dbReference type="GO" id="GO:0031146">
    <property type="term" value="P:SCF-dependent proteasomal ubiquitin-dependent protein catabolic process"/>
    <property type="evidence" value="ECO:0007669"/>
    <property type="project" value="TreeGrafter"/>
</dbReference>
<comment type="caution">
    <text evidence="2">The sequence shown here is derived from an EMBL/GenBank/DDBJ whole genome shotgun (WGS) entry which is preliminary data.</text>
</comment>
<dbReference type="Gene3D" id="3.80.10.10">
    <property type="entry name" value="Ribonuclease Inhibitor"/>
    <property type="match status" value="2"/>
</dbReference>
<evidence type="ECO:0000256" key="1">
    <source>
        <dbReference type="SAM" id="MobiDB-lite"/>
    </source>
</evidence>
<name>A0A1X2I1J9_9FUNG</name>
<dbReference type="AlphaFoldDB" id="A0A1X2I1J9"/>
<evidence type="ECO:0000313" key="2">
    <source>
        <dbReference type="EMBL" id="ORZ07361.1"/>
    </source>
</evidence>
<feature type="region of interest" description="Disordered" evidence="1">
    <location>
        <begin position="42"/>
        <end position="85"/>
    </location>
</feature>
<accession>A0A1X2I1J9</accession>
<protein>
    <submittedName>
        <fullName evidence="2">Uncharacterized protein</fullName>
    </submittedName>
</protein>
<dbReference type="GO" id="GO:0019005">
    <property type="term" value="C:SCF ubiquitin ligase complex"/>
    <property type="evidence" value="ECO:0007669"/>
    <property type="project" value="TreeGrafter"/>
</dbReference>
<dbReference type="OrthoDB" id="550575at2759"/>
<organism evidence="2 3">
    <name type="scientific">Absidia repens</name>
    <dbReference type="NCBI Taxonomy" id="90262"/>
    <lineage>
        <taxon>Eukaryota</taxon>
        <taxon>Fungi</taxon>
        <taxon>Fungi incertae sedis</taxon>
        <taxon>Mucoromycota</taxon>
        <taxon>Mucoromycotina</taxon>
        <taxon>Mucoromycetes</taxon>
        <taxon>Mucorales</taxon>
        <taxon>Cunninghamellaceae</taxon>
        <taxon>Absidia</taxon>
    </lineage>
</organism>
<feature type="compositionally biased region" description="Polar residues" evidence="1">
    <location>
        <begin position="42"/>
        <end position="55"/>
    </location>
</feature>
<gene>
    <name evidence="2" type="ORF">BCR42DRAFT_472236</name>
</gene>
<reference evidence="2 3" key="1">
    <citation type="submission" date="2016-07" db="EMBL/GenBank/DDBJ databases">
        <title>Pervasive Adenine N6-methylation of Active Genes in Fungi.</title>
        <authorList>
            <consortium name="DOE Joint Genome Institute"/>
            <person name="Mondo S.J."/>
            <person name="Dannebaum R.O."/>
            <person name="Kuo R.C."/>
            <person name="Labutti K."/>
            <person name="Haridas S."/>
            <person name="Kuo A."/>
            <person name="Salamov A."/>
            <person name="Ahrendt S.R."/>
            <person name="Lipzen A."/>
            <person name="Sullivan W."/>
            <person name="Andreopoulos W.B."/>
            <person name="Clum A."/>
            <person name="Lindquist E."/>
            <person name="Daum C."/>
            <person name="Ramamoorthy G.K."/>
            <person name="Gryganskyi A."/>
            <person name="Culley D."/>
            <person name="Magnuson J.K."/>
            <person name="James T.Y."/>
            <person name="O'Malley M.A."/>
            <person name="Stajich J.E."/>
            <person name="Spatafora J.W."/>
            <person name="Visel A."/>
            <person name="Grigoriev I.V."/>
        </authorList>
    </citation>
    <scope>NUCLEOTIDE SEQUENCE [LARGE SCALE GENOMIC DNA]</scope>
    <source>
        <strain evidence="2 3">NRRL 1336</strain>
    </source>
</reference>
<evidence type="ECO:0000313" key="3">
    <source>
        <dbReference type="Proteomes" id="UP000193560"/>
    </source>
</evidence>
<proteinExistence type="predicted"/>